<dbReference type="EMBL" id="JABBXF010000010">
    <property type="protein sequence ID" value="NVK77227.1"/>
    <property type="molecule type" value="Genomic_DNA"/>
</dbReference>
<feature type="domain" description="ABC transmembrane type-1" evidence="10">
    <location>
        <begin position="120"/>
        <end position="363"/>
    </location>
</feature>
<dbReference type="RefSeq" id="WP_171079015.1">
    <property type="nucleotide sequence ID" value="NZ_BNBU01000002.1"/>
</dbReference>
<dbReference type="PANTHER" id="PTHR43394">
    <property type="entry name" value="ATP-DEPENDENT PERMEASE MDL1, MITOCHONDRIAL"/>
    <property type="match status" value="1"/>
</dbReference>
<evidence type="ECO:0000256" key="7">
    <source>
        <dbReference type="SAM" id="MobiDB-lite"/>
    </source>
</evidence>
<feature type="transmembrane region" description="Helical" evidence="8">
    <location>
        <begin position="191"/>
        <end position="211"/>
    </location>
</feature>
<dbReference type="InterPro" id="IPR027417">
    <property type="entry name" value="P-loop_NTPase"/>
</dbReference>
<dbReference type="InterPro" id="IPR003439">
    <property type="entry name" value="ABC_transporter-like_ATP-bd"/>
</dbReference>
<dbReference type="AlphaFoldDB" id="A0A7Y7B1G0"/>
<dbReference type="GO" id="GO:0005524">
    <property type="term" value="F:ATP binding"/>
    <property type="evidence" value="ECO:0007669"/>
    <property type="project" value="UniProtKB-KW"/>
</dbReference>
<dbReference type="SMART" id="SM00382">
    <property type="entry name" value="AAA"/>
    <property type="match status" value="1"/>
</dbReference>
<evidence type="ECO:0000256" key="3">
    <source>
        <dbReference type="ARBA" id="ARBA00022741"/>
    </source>
</evidence>
<dbReference type="SUPFAM" id="SSF90123">
    <property type="entry name" value="ABC transporter transmembrane region"/>
    <property type="match status" value="1"/>
</dbReference>
<evidence type="ECO:0000313" key="11">
    <source>
        <dbReference type="EMBL" id="NVK77227.1"/>
    </source>
</evidence>
<dbReference type="GO" id="GO:0016887">
    <property type="term" value="F:ATP hydrolysis activity"/>
    <property type="evidence" value="ECO:0007669"/>
    <property type="project" value="InterPro"/>
</dbReference>
<keyword evidence="4 11" id="KW-0067">ATP-binding</keyword>
<feature type="region of interest" description="Disordered" evidence="7">
    <location>
        <begin position="1"/>
        <end position="21"/>
    </location>
</feature>
<dbReference type="GO" id="GO:0015421">
    <property type="term" value="F:ABC-type oligopeptide transporter activity"/>
    <property type="evidence" value="ECO:0007669"/>
    <property type="project" value="TreeGrafter"/>
</dbReference>
<comment type="caution">
    <text evidence="11">The sequence shown here is derived from an EMBL/GenBank/DDBJ whole genome shotgun (WGS) entry which is preliminary data.</text>
</comment>
<protein>
    <submittedName>
        <fullName evidence="11">ABC transporter ATP-binding protein</fullName>
    </submittedName>
</protein>
<evidence type="ECO:0000256" key="8">
    <source>
        <dbReference type="SAM" id="Phobius"/>
    </source>
</evidence>
<evidence type="ECO:0000313" key="12">
    <source>
        <dbReference type="Proteomes" id="UP000587462"/>
    </source>
</evidence>
<keyword evidence="6 8" id="KW-0472">Membrane</keyword>
<dbReference type="PROSITE" id="PS50929">
    <property type="entry name" value="ABC_TM1F"/>
    <property type="match status" value="1"/>
</dbReference>
<evidence type="ECO:0000256" key="1">
    <source>
        <dbReference type="ARBA" id="ARBA00004651"/>
    </source>
</evidence>
<evidence type="ECO:0000259" key="10">
    <source>
        <dbReference type="PROSITE" id="PS50929"/>
    </source>
</evidence>
<dbReference type="Gene3D" id="1.20.1560.10">
    <property type="entry name" value="ABC transporter type 1, transmembrane domain"/>
    <property type="match status" value="1"/>
</dbReference>
<keyword evidence="12" id="KW-1185">Reference proteome</keyword>
<keyword evidence="5 8" id="KW-1133">Transmembrane helix</keyword>
<name>A0A7Y7B1G0_STRMO</name>
<feature type="transmembrane region" description="Helical" evidence="8">
    <location>
        <begin position="320"/>
        <end position="344"/>
    </location>
</feature>
<dbReference type="InterPro" id="IPR003593">
    <property type="entry name" value="AAA+_ATPase"/>
</dbReference>
<dbReference type="PANTHER" id="PTHR43394:SF1">
    <property type="entry name" value="ATP-BINDING CASSETTE SUB-FAMILY B MEMBER 10, MITOCHONDRIAL"/>
    <property type="match status" value="1"/>
</dbReference>
<comment type="subcellular location">
    <subcellularLocation>
        <location evidence="1">Cell membrane</location>
        <topology evidence="1">Multi-pass membrane protein</topology>
    </subcellularLocation>
</comment>
<gene>
    <name evidence="11" type="ORF">HG542_06085</name>
</gene>
<keyword evidence="2 8" id="KW-0812">Transmembrane</keyword>
<feature type="domain" description="ABC transporter" evidence="9">
    <location>
        <begin position="397"/>
        <end position="638"/>
    </location>
</feature>
<sequence>MSGLLGRIRRKATAPPAAPRTADDELFGGRRVLDRGFARHEQAGLQMSFLAMARRIPHLVARTAGLAWSVDRTALCTVAAAEAGQGLGAAFGLLATNRVLVRLFAAAPTAQRVEAALPSLAWVAAASALVAVLREISKAATGRLEPKVERAAAVQLLRPVIGAELAAIEDPEFRRLLDSAQYGTDAARRMVHLNVAVVNALISLASAAGVLAVLHPVLLPMLVLIALPKGCGAVRSARRRYRSIQAWLEHLRKRHQLAGLLIEQHTATEIRVHAVGPYLLRHFEAMSQEGEDEQARLARAEAATGLAAGAGSGIATAATFVVLGVLLTTGMIPLAVAGTAVIAIRTSTLQLGSFVGQVNQLYEESLFYTDLERAVVRAVERAIPRDGSDVGKPPDEIRLENVTFTYPDRSAPAVDDVSLTVRRGQIIALVGENGSGKTTLSKLLAGLYMPDKGRITWDGTDITDLDRSSLFAHVTLIAQDFMRWPFTARTNILVGRPDVGPDPGRIDRAAAYAEADAVIAELPKGLDTLLDRNYSEGVNLSGGQWQHFALARAKFREGSVIIADEPTAALDARSEIAAFARIRELAADGCTVILISHRMASCRHADTIYVLHHGRLAEQGTHAALLARPGSLYASYYNLQADQFAP</sequence>
<dbReference type="Proteomes" id="UP000587462">
    <property type="component" value="Unassembled WGS sequence"/>
</dbReference>
<evidence type="ECO:0000256" key="2">
    <source>
        <dbReference type="ARBA" id="ARBA00022692"/>
    </source>
</evidence>
<dbReference type="InterPro" id="IPR039421">
    <property type="entry name" value="Type_1_exporter"/>
</dbReference>
<feature type="transmembrane region" description="Helical" evidence="8">
    <location>
        <begin position="217"/>
        <end position="234"/>
    </location>
</feature>
<evidence type="ECO:0000256" key="4">
    <source>
        <dbReference type="ARBA" id="ARBA00022840"/>
    </source>
</evidence>
<evidence type="ECO:0000256" key="5">
    <source>
        <dbReference type="ARBA" id="ARBA00022989"/>
    </source>
</evidence>
<dbReference type="InterPro" id="IPR036640">
    <property type="entry name" value="ABC1_TM_sf"/>
</dbReference>
<keyword evidence="3" id="KW-0547">Nucleotide-binding</keyword>
<proteinExistence type="predicted"/>
<dbReference type="Pfam" id="PF00005">
    <property type="entry name" value="ABC_tran"/>
    <property type="match status" value="1"/>
</dbReference>
<accession>A0A7Y7B1G0</accession>
<dbReference type="SUPFAM" id="SSF52540">
    <property type="entry name" value="P-loop containing nucleoside triphosphate hydrolases"/>
    <property type="match status" value="1"/>
</dbReference>
<dbReference type="PROSITE" id="PS50893">
    <property type="entry name" value="ABC_TRANSPORTER_2"/>
    <property type="match status" value="1"/>
</dbReference>
<dbReference type="InterPro" id="IPR011527">
    <property type="entry name" value="ABC1_TM_dom"/>
</dbReference>
<reference evidence="11 12" key="1">
    <citation type="submission" date="2020-04" db="EMBL/GenBank/DDBJ databases">
        <title>Draft Genome Sequence of Streptomyces morookaense DSM 40503, an 8-azaguanine-producing strain.</title>
        <authorList>
            <person name="Qi J."/>
            <person name="Gao J.-M."/>
        </authorList>
    </citation>
    <scope>NUCLEOTIDE SEQUENCE [LARGE SCALE GENOMIC DNA]</scope>
    <source>
        <strain evidence="11 12">DSM 40503</strain>
    </source>
</reference>
<dbReference type="CDD" id="cd03228">
    <property type="entry name" value="ABCC_MRP_Like"/>
    <property type="match status" value="1"/>
</dbReference>
<evidence type="ECO:0000259" key="9">
    <source>
        <dbReference type="PROSITE" id="PS50893"/>
    </source>
</evidence>
<dbReference type="GO" id="GO:0005886">
    <property type="term" value="C:plasma membrane"/>
    <property type="evidence" value="ECO:0007669"/>
    <property type="project" value="UniProtKB-SubCell"/>
</dbReference>
<dbReference type="Gene3D" id="3.40.50.300">
    <property type="entry name" value="P-loop containing nucleotide triphosphate hydrolases"/>
    <property type="match status" value="1"/>
</dbReference>
<evidence type="ECO:0000256" key="6">
    <source>
        <dbReference type="ARBA" id="ARBA00023136"/>
    </source>
</evidence>
<organism evidence="11 12">
    <name type="scientific">Streptomyces morookaense</name>
    <name type="common">Streptoverticillium morookaense</name>
    <dbReference type="NCBI Taxonomy" id="1970"/>
    <lineage>
        <taxon>Bacteria</taxon>
        <taxon>Bacillati</taxon>
        <taxon>Actinomycetota</taxon>
        <taxon>Actinomycetes</taxon>
        <taxon>Kitasatosporales</taxon>
        <taxon>Streptomycetaceae</taxon>
        <taxon>Streptomyces</taxon>
    </lineage>
</organism>